<name>A0A0D2ZU51_BRAOL</name>
<dbReference type="EnsemblPlants" id="Bo01186s040.1">
    <property type="protein sequence ID" value="Bo01186s040.1"/>
    <property type="gene ID" value="Bo01186s040"/>
</dbReference>
<evidence type="ECO:0000313" key="2">
    <source>
        <dbReference type="EnsemblPlants" id="Bo01186s040.1"/>
    </source>
</evidence>
<dbReference type="OMA" id="WLCEVEA"/>
<keyword evidence="3" id="KW-1185">Reference proteome</keyword>
<reference evidence="2" key="2">
    <citation type="submission" date="2015-06" db="UniProtKB">
        <authorList>
            <consortium name="EnsemblPlants"/>
        </authorList>
    </citation>
    <scope>IDENTIFICATION</scope>
</reference>
<feature type="compositionally biased region" description="Acidic residues" evidence="1">
    <location>
        <begin position="158"/>
        <end position="171"/>
    </location>
</feature>
<dbReference type="HOGENOM" id="CLU_1047154_0_0_1"/>
<protein>
    <submittedName>
        <fullName evidence="2">Uncharacterized protein</fullName>
    </submittedName>
</protein>
<evidence type="ECO:0000256" key="1">
    <source>
        <dbReference type="SAM" id="MobiDB-lite"/>
    </source>
</evidence>
<dbReference type="Proteomes" id="UP000032141">
    <property type="component" value="Unassembled WGS sequence"/>
</dbReference>
<organism evidence="2 3">
    <name type="scientific">Brassica oleracea var. oleracea</name>
    <dbReference type="NCBI Taxonomy" id="109376"/>
    <lineage>
        <taxon>Eukaryota</taxon>
        <taxon>Viridiplantae</taxon>
        <taxon>Streptophyta</taxon>
        <taxon>Embryophyta</taxon>
        <taxon>Tracheophyta</taxon>
        <taxon>Spermatophyta</taxon>
        <taxon>Magnoliopsida</taxon>
        <taxon>eudicotyledons</taxon>
        <taxon>Gunneridae</taxon>
        <taxon>Pentapetalae</taxon>
        <taxon>rosids</taxon>
        <taxon>malvids</taxon>
        <taxon>Brassicales</taxon>
        <taxon>Brassicaceae</taxon>
        <taxon>Brassiceae</taxon>
        <taxon>Brassica</taxon>
    </lineage>
</organism>
<sequence length="266" mass="30318">MKRHVSVRRPCSSSSPLQNLCRRAATPPLFKCGCSGYGRPGMSTGELMGVVDMLLVGSQSSRCSSVVEARLLRFWEARNVKRGGELMWADLLFMEVNGTIIFVEINHVCFPSPAWLCEVEAEEEKKEGKKKTRKRKMKMNWCMERVIWRMRTITDDENDYEDDADDEEDDGQNVTPLLNPDENIAQWKAVKAKPVRRVKQLMKENVEPDSDDQAKPLMKEIIVNTSLADWLASPKTFHGNGLCKRSQLVISPTWKTGQKFHTDSPL</sequence>
<accession>A0A0D2ZU51</accession>
<evidence type="ECO:0000313" key="3">
    <source>
        <dbReference type="Proteomes" id="UP000032141"/>
    </source>
</evidence>
<feature type="region of interest" description="Disordered" evidence="1">
    <location>
        <begin position="158"/>
        <end position="178"/>
    </location>
</feature>
<reference evidence="2" key="1">
    <citation type="journal article" date="2014" name="Genome Biol.">
        <title>Transcriptome and methylome profiling reveals relics of genome dominance in the mesopolyploid Brassica oleracea.</title>
        <authorList>
            <person name="Parkin I.A."/>
            <person name="Koh C."/>
            <person name="Tang H."/>
            <person name="Robinson S.J."/>
            <person name="Kagale S."/>
            <person name="Clarke W.E."/>
            <person name="Town C.D."/>
            <person name="Nixon J."/>
            <person name="Krishnakumar V."/>
            <person name="Bidwell S.L."/>
            <person name="Denoeud F."/>
            <person name="Belcram H."/>
            <person name="Links M.G."/>
            <person name="Just J."/>
            <person name="Clarke C."/>
            <person name="Bender T."/>
            <person name="Huebert T."/>
            <person name="Mason A.S."/>
            <person name="Pires J.C."/>
            <person name="Barker G."/>
            <person name="Moore J."/>
            <person name="Walley P.G."/>
            <person name="Manoli S."/>
            <person name="Batley J."/>
            <person name="Edwards D."/>
            <person name="Nelson M.N."/>
            <person name="Wang X."/>
            <person name="Paterson A.H."/>
            <person name="King G."/>
            <person name="Bancroft I."/>
            <person name="Chalhoub B."/>
            <person name="Sharpe A.G."/>
        </authorList>
    </citation>
    <scope>NUCLEOTIDE SEQUENCE [LARGE SCALE GENOMIC DNA]</scope>
    <source>
        <strain evidence="2">cv. TO1000</strain>
    </source>
</reference>
<proteinExistence type="predicted"/>
<dbReference type="AlphaFoldDB" id="A0A0D2ZU51"/>
<dbReference type="Gramene" id="Bo01186s040.1">
    <property type="protein sequence ID" value="Bo01186s040.1"/>
    <property type="gene ID" value="Bo01186s040"/>
</dbReference>
<dbReference type="STRING" id="109376.A0A0D2ZU51"/>